<dbReference type="STRING" id="48467.SAMN02745166_00380"/>
<keyword evidence="3" id="KW-1185">Reference proteome</keyword>
<reference evidence="3" key="1">
    <citation type="submission" date="2017-02" db="EMBL/GenBank/DDBJ databases">
        <authorList>
            <person name="Varghese N."/>
            <person name="Submissions S."/>
        </authorList>
    </citation>
    <scope>NUCLEOTIDE SEQUENCE [LARGE SCALE GENOMIC DNA]</scope>
    <source>
        <strain evidence="3">ATCC 700200</strain>
    </source>
</reference>
<feature type="transmembrane region" description="Helical" evidence="1">
    <location>
        <begin position="14"/>
        <end position="36"/>
    </location>
</feature>
<dbReference type="AlphaFoldDB" id="A0A1T4WKL8"/>
<name>A0A1T4WKL8_9BACT</name>
<proteinExistence type="predicted"/>
<evidence type="ECO:0000256" key="1">
    <source>
        <dbReference type="SAM" id="Phobius"/>
    </source>
</evidence>
<keyword evidence="1" id="KW-0812">Transmembrane</keyword>
<protein>
    <submittedName>
        <fullName evidence="2">Uncharacterized protein</fullName>
    </submittedName>
</protein>
<sequence length="56" mass="6595">MPLSIRKILFNNPWLLPILAFLTFVAIWMSFIVFAIKNRPAEVERVFRPLPQQSSH</sequence>
<accession>A0A1T4WKL8</accession>
<gene>
    <name evidence="2" type="ORF">SAMN02745166_00380</name>
</gene>
<keyword evidence="1" id="KW-0472">Membrane</keyword>
<dbReference type="EMBL" id="FUYE01000001">
    <property type="protein sequence ID" value="SKA77455.1"/>
    <property type="molecule type" value="Genomic_DNA"/>
</dbReference>
<evidence type="ECO:0000313" key="2">
    <source>
        <dbReference type="EMBL" id="SKA77455.1"/>
    </source>
</evidence>
<evidence type="ECO:0000313" key="3">
    <source>
        <dbReference type="Proteomes" id="UP000190774"/>
    </source>
</evidence>
<organism evidence="2 3">
    <name type="scientific">Prosthecobacter debontii</name>
    <dbReference type="NCBI Taxonomy" id="48467"/>
    <lineage>
        <taxon>Bacteria</taxon>
        <taxon>Pseudomonadati</taxon>
        <taxon>Verrucomicrobiota</taxon>
        <taxon>Verrucomicrobiia</taxon>
        <taxon>Verrucomicrobiales</taxon>
        <taxon>Verrucomicrobiaceae</taxon>
        <taxon>Prosthecobacter</taxon>
    </lineage>
</organism>
<dbReference type="Proteomes" id="UP000190774">
    <property type="component" value="Unassembled WGS sequence"/>
</dbReference>
<keyword evidence="1" id="KW-1133">Transmembrane helix</keyword>